<feature type="domain" description="14-3-3" evidence="2">
    <location>
        <begin position="1"/>
        <end position="195"/>
    </location>
</feature>
<dbReference type="InterPro" id="IPR000308">
    <property type="entry name" value="14-3-3"/>
</dbReference>
<dbReference type="AlphaFoldDB" id="A0A5N5JQX4"/>
<dbReference type="InterPro" id="IPR036815">
    <property type="entry name" value="14-3-3_dom_sf"/>
</dbReference>
<dbReference type="PRINTS" id="PR00305">
    <property type="entry name" value="1433ZETA"/>
</dbReference>
<proteinExistence type="inferred from homology"/>
<comment type="caution">
    <text evidence="3">The sequence shown here is derived from an EMBL/GenBank/DDBJ whole genome shotgun (WGS) entry which is preliminary data.</text>
</comment>
<gene>
    <name evidence="3" type="ORF">DKX38_025851</name>
</gene>
<dbReference type="Gene3D" id="1.20.190.20">
    <property type="entry name" value="14-3-3 domain"/>
    <property type="match status" value="1"/>
</dbReference>
<dbReference type="Proteomes" id="UP000326939">
    <property type="component" value="Chromosome 16"/>
</dbReference>
<sequence length="195" mass="21674">MEKVSISLENKELTMEERNLLSMAYKNMIGARRASWRIISSIEQKEGSRGNKDHVSVTRDYRAKIETELSSICDGILKVLDSKVIPVAKAGNSKCFYLKMKGDYHRSGSVVDEVNCDSVRIRGTLSASNKTTENTNSGKKKLVGIVLSSTVLAGLLMVMGCANTLPRTVPRLKAEFGLKVSKCIFGHWFGEEIYY</sequence>
<comment type="similarity">
    <text evidence="1">Belongs to the 14-3-3 family.</text>
</comment>
<dbReference type="Pfam" id="PF00244">
    <property type="entry name" value="14-3-3"/>
    <property type="match status" value="1"/>
</dbReference>
<name>A0A5N5JQX4_9ROSI</name>
<evidence type="ECO:0000259" key="2">
    <source>
        <dbReference type="SMART" id="SM00101"/>
    </source>
</evidence>
<dbReference type="EMBL" id="VDCV01000016">
    <property type="protein sequence ID" value="KAB5521532.1"/>
    <property type="molecule type" value="Genomic_DNA"/>
</dbReference>
<organism evidence="3 4">
    <name type="scientific">Salix brachista</name>
    <dbReference type="NCBI Taxonomy" id="2182728"/>
    <lineage>
        <taxon>Eukaryota</taxon>
        <taxon>Viridiplantae</taxon>
        <taxon>Streptophyta</taxon>
        <taxon>Embryophyta</taxon>
        <taxon>Tracheophyta</taxon>
        <taxon>Spermatophyta</taxon>
        <taxon>Magnoliopsida</taxon>
        <taxon>eudicotyledons</taxon>
        <taxon>Gunneridae</taxon>
        <taxon>Pentapetalae</taxon>
        <taxon>rosids</taxon>
        <taxon>fabids</taxon>
        <taxon>Malpighiales</taxon>
        <taxon>Salicaceae</taxon>
        <taxon>Saliceae</taxon>
        <taxon>Salix</taxon>
    </lineage>
</organism>
<dbReference type="SUPFAM" id="SSF48445">
    <property type="entry name" value="14-3-3 protein"/>
    <property type="match status" value="1"/>
</dbReference>
<evidence type="ECO:0000313" key="4">
    <source>
        <dbReference type="Proteomes" id="UP000326939"/>
    </source>
</evidence>
<evidence type="ECO:0000313" key="3">
    <source>
        <dbReference type="EMBL" id="KAB5521532.1"/>
    </source>
</evidence>
<evidence type="ECO:0000256" key="1">
    <source>
        <dbReference type="ARBA" id="ARBA00006141"/>
    </source>
</evidence>
<keyword evidence="4" id="KW-1185">Reference proteome</keyword>
<dbReference type="PANTHER" id="PTHR18860">
    <property type="entry name" value="14-3-3 PROTEIN"/>
    <property type="match status" value="1"/>
</dbReference>
<accession>A0A5N5JQX4</accession>
<protein>
    <recommendedName>
        <fullName evidence="2">14-3-3 domain-containing protein</fullName>
    </recommendedName>
</protein>
<dbReference type="InterPro" id="IPR023410">
    <property type="entry name" value="14-3-3_domain"/>
</dbReference>
<dbReference type="SMART" id="SM00101">
    <property type="entry name" value="14_3_3"/>
    <property type="match status" value="1"/>
</dbReference>
<reference evidence="4" key="1">
    <citation type="journal article" date="2019" name="Gigascience">
        <title>De novo genome assembly of the endangered Acer yangbiense, a plant species with extremely small populations endemic to Yunnan Province, China.</title>
        <authorList>
            <person name="Yang J."/>
            <person name="Wariss H.M."/>
            <person name="Tao L."/>
            <person name="Zhang R."/>
            <person name="Yun Q."/>
            <person name="Hollingsworth P."/>
            <person name="Dao Z."/>
            <person name="Luo G."/>
            <person name="Guo H."/>
            <person name="Ma Y."/>
            <person name="Sun W."/>
        </authorList>
    </citation>
    <scope>NUCLEOTIDE SEQUENCE [LARGE SCALE GENOMIC DNA]</scope>
    <source>
        <strain evidence="4">cv. br00</strain>
    </source>
</reference>